<dbReference type="CDD" id="cd06260">
    <property type="entry name" value="DUF820-like"/>
    <property type="match status" value="1"/>
</dbReference>
<dbReference type="Proteomes" id="UP000019140">
    <property type="component" value="Unassembled WGS sequence"/>
</dbReference>
<evidence type="ECO:0000259" key="2">
    <source>
        <dbReference type="Pfam" id="PF05685"/>
    </source>
</evidence>
<dbReference type="InterPro" id="IPR008538">
    <property type="entry name" value="Uma2"/>
</dbReference>
<feature type="domain" description="Putative restriction endonuclease" evidence="2">
    <location>
        <begin position="17"/>
        <end position="173"/>
    </location>
</feature>
<dbReference type="SUPFAM" id="SSF52980">
    <property type="entry name" value="Restriction endonuclease-like"/>
    <property type="match status" value="1"/>
</dbReference>
<protein>
    <recommendedName>
        <fullName evidence="2">Putative restriction endonuclease domain-containing protein</fullName>
    </recommendedName>
</protein>
<feature type="region of interest" description="Disordered" evidence="1">
    <location>
        <begin position="207"/>
        <end position="271"/>
    </location>
</feature>
<keyword evidence="4" id="KW-1185">Reference proteome</keyword>
<dbReference type="Pfam" id="PF05685">
    <property type="entry name" value="Uma2"/>
    <property type="match status" value="1"/>
</dbReference>
<dbReference type="HOGENOM" id="CLU_075279_1_0_7"/>
<accession>W4M8L4</accession>
<comment type="caution">
    <text evidence="3">The sequence shown here is derived from an EMBL/GenBank/DDBJ whole genome shotgun (WGS) entry which is preliminary data.</text>
</comment>
<organism evidence="3 4">
    <name type="scientific">Candidatus Entotheonella gemina</name>
    <dbReference type="NCBI Taxonomy" id="1429439"/>
    <lineage>
        <taxon>Bacteria</taxon>
        <taxon>Pseudomonadati</taxon>
        <taxon>Nitrospinota/Tectimicrobiota group</taxon>
        <taxon>Candidatus Tectimicrobiota</taxon>
        <taxon>Candidatus Entotheonellia</taxon>
        <taxon>Candidatus Entotheonellales</taxon>
        <taxon>Candidatus Entotheonellaceae</taxon>
        <taxon>Candidatus Entotheonella</taxon>
    </lineage>
</organism>
<dbReference type="PANTHER" id="PTHR33352">
    <property type="entry name" value="SLR1095 PROTEIN"/>
    <property type="match status" value="1"/>
</dbReference>
<evidence type="ECO:0000256" key="1">
    <source>
        <dbReference type="SAM" id="MobiDB-lite"/>
    </source>
</evidence>
<dbReference type="EMBL" id="AZHX01000674">
    <property type="protein sequence ID" value="ETX06528.1"/>
    <property type="molecule type" value="Genomic_DNA"/>
</dbReference>
<dbReference type="Gene3D" id="3.90.1570.10">
    <property type="entry name" value="tt1808, chain A"/>
    <property type="match status" value="1"/>
</dbReference>
<reference evidence="3 4" key="1">
    <citation type="journal article" date="2014" name="Nature">
        <title>An environmental bacterial taxon with a large and distinct metabolic repertoire.</title>
        <authorList>
            <person name="Wilson M.C."/>
            <person name="Mori T."/>
            <person name="Ruckert C."/>
            <person name="Uria A.R."/>
            <person name="Helf M.J."/>
            <person name="Takada K."/>
            <person name="Gernert C."/>
            <person name="Steffens U.A."/>
            <person name="Heycke N."/>
            <person name="Schmitt S."/>
            <person name="Rinke C."/>
            <person name="Helfrich E.J."/>
            <person name="Brachmann A.O."/>
            <person name="Gurgui C."/>
            <person name="Wakimoto T."/>
            <person name="Kracht M."/>
            <person name="Crusemann M."/>
            <person name="Hentschel U."/>
            <person name="Abe I."/>
            <person name="Matsunaga S."/>
            <person name="Kalinowski J."/>
            <person name="Takeyama H."/>
            <person name="Piel J."/>
        </authorList>
    </citation>
    <scope>NUCLEOTIDE SEQUENCE [LARGE SCALE GENOMIC DNA]</scope>
    <source>
        <strain evidence="4">TSY2</strain>
    </source>
</reference>
<name>W4M8L4_9BACT</name>
<gene>
    <name evidence="3" type="ORF">ETSY2_16570</name>
</gene>
<dbReference type="PATRIC" id="fig|1429439.4.peg.2814"/>
<dbReference type="InterPro" id="IPR012296">
    <property type="entry name" value="Nuclease_put_TT1808"/>
</dbReference>
<proteinExistence type="predicted"/>
<dbReference type="PANTHER" id="PTHR33352:SF3">
    <property type="entry name" value="SLR1612 PROTEIN"/>
    <property type="match status" value="1"/>
</dbReference>
<dbReference type="CDD" id="cd06503">
    <property type="entry name" value="ATP-synt_Fo_b"/>
    <property type="match status" value="1"/>
</dbReference>
<sequence>MPIIEIKQKVWEPELPDIELPSEDGEPLESKWHHLQIHLLEDSLHQHWPDPTTYFVGGNMFVYYSFAQARNRDYKGPDFFVVKGVDGSQIRPSWIVWQEGGRYPDLIIELLSPITAAEDLGSKKDLYEQIFKTFEYFCVDPSDHSLQGWQLAQGQYVPKPKDQRGWLWSDSLQVWLGFWEGVFQGTPDTWLRLINANGTLVLTGAERAEAERHSAEAERQRAEAERQRAEAERQRAEAEQQRAEAEQQRAETERQNAEAERQRAETAESEVARLKAELERLRASADDT</sequence>
<evidence type="ECO:0000313" key="3">
    <source>
        <dbReference type="EMBL" id="ETX06528.1"/>
    </source>
</evidence>
<evidence type="ECO:0000313" key="4">
    <source>
        <dbReference type="Proteomes" id="UP000019140"/>
    </source>
</evidence>
<dbReference type="AlphaFoldDB" id="W4M8L4"/>
<dbReference type="InterPro" id="IPR011335">
    <property type="entry name" value="Restrct_endonuc-II-like"/>
</dbReference>